<comment type="caution">
    <text evidence="2">The sequence shown here is derived from an EMBL/GenBank/DDBJ whole genome shotgun (WGS) entry which is preliminary data.</text>
</comment>
<dbReference type="Proteomes" id="UP001519290">
    <property type="component" value="Unassembled WGS sequence"/>
</dbReference>
<dbReference type="EMBL" id="JAGIOD010000002">
    <property type="protein sequence ID" value="MBP2384342.1"/>
    <property type="molecule type" value="Genomic_DNA"/>
</dbReference>
<evidence type="ECO:0000256" key="1">
    <source>
        <dbReference type="SAM" id="Phobius"/>
    </source>
</evidence>
<proteinExistence type="predicted"/>
<evidence type="ECO:0000313" key="2">
    <source>
        <dbReference type="EMBL" id="MBP2384342.1"/>
    </source>
</evidence>
<keyword evidence="1" id="KW-0472">Membrane</keyword>
<keyword evidence="1" id="KW-1133">Transmembrane helix</keyword>
<feature type="transmembrane region" description="Helical" evidence="1">
    <location>
        <begin position="160"/>
        <end position="182"/>
    </location>
</feature>
<accession>A0ABS4X785</accession>
<gene>
    <name evidence="2" type="ORF">JOF43_004331</name>
</gene>
<feature type="transmembrane region" description="Helical" evidence="1">
    <location>
        <begin position="131"/>
        <end position="154"/>
    </location>
</feature>
<name>A0ABS4X785_9MICO</name>
<feature type="transmembrane region" description="Helical" evidence="1">
    <location>
        <begin position="12"/>
        <end position="33"/>
    </location>
</feature>
<sequence>MYEHVLSTPAWAPANLFMLLGLLGWLATFAAMEKAHPGGGWLGRFATMTFAVGIAASASLFLIDAIAIPGLAAQWETADPTQQATLVAVGDAVQVAIRTPLFNVLPLLVYGLPFALFGIAHCSRRGPAPRWAAVIAAATGTATFLAGITWSLGSTVIPELFMWAVALPLLWVWGVAVGITLMRTRHPEPSDLTEDRLSP</sequence>
<keyword evidence="3" id="KW-1185">Reference proteome</keyword>
<organism evidence="2 3">
    <name type="scientific">Brachybacterium sacelli</name>
    <dbReference type="NCBI Taxonomy" id="173364"/>
    <lineage>
        <taxon>Bacteria</taxon>
        <taxon>Bacillati</taxon>
        <taxon>Actinomycetota</taxon>
        <taxon>Actinomycetes</taxon>
        <taxon>Micrococcales</taxon>
        <taxon>Dermabacteraceae</taxon>
        <taxon>Brachybacterium</taxon>
    </lineage>
</organism>
<keyword evidence="1" id="KW-0812">Transmembrane</keyword>
<evidence type="ECO:0008006" key="4">
    <source>
        <dbReference type="Google" id="ProtNLM"/>
    </source>
</evidence>
<evidence type="ECO:0000313" key="3">
    <source>
        <dbReference type="Proteomes" id="UP001519290"/>
    </source>
</evidence>
<reference evidence="2 3" key="1">
    <citation type="submission" date="2021-03" db="EMBL/GenBank/DDBJ databases">
        <title>Sequencing the genomes of 1000 actinobacteria strains.</title>
        <authorList>
            <person name="Klenk H.-P."/>
        </authorList>
    </citation>
    <scope>NUCLEOTIDE SEQUENCE [LARGE SCALE GENOMIC DNA]</scope>
    <source>
        <strain evidence="2 3">DSM 14566</strain>
    </source>
</reference>
<feature type="transmembrane region" description="Helical" evidence="1">
    <location>
        <begin position="45"/>
        <end position="68"/>
    </location>
</feature>
<dbReference type="RefSeq" id="WP_209905200.1">
    <property type="nucleotide sequence ID" value="NZ_BAAAJW010000013.1"/>
</dbReference>
<feature type="transmembrane region" description="Helical" evidence="1">
    <location>
        <begin position="101"/>
        <end position="119"/>
    </location>
</feature>
<protein>
    <recommendedName>
        <fullName evidence="4">DUF4386 domain-containing protein</fullName>
    </recommendedName>
</protein>